<name>C8NA32_CARH6</name>
<accession>C8NA32</accession>
<protein>
    <submittedName>
        <fullName evidence="1">Uncharacterized protein</fullName>
    </submittedName>
</protein>
<evidence type="ECO:0000313" key="1">
    <source>
        <dbReference type="EMBL" id="EEV88527.1"/>
    </source>
</evidence>
<comment type="caution">
    <text evidence="1">The sequence shown here is derived from an EMBL/GenBank/DDBJ whole genome shotgun (WGS) entry which is preliminary data.</text>
</comment>
<gene>
    <name evidence="1" type="ORF">HMPREF0198_1360</name>
</gene>
<keyword evidence="2" id="KW-1185">Reference proteome</keyword>
<sequence length="232" mass="23913">MAAVGGFALAVAAQAEGVFGAVVGEVLFVVFAPVLGTQGEGFACALLDCDVVVVAVGAADAVAFEVFDDNGGVDGLVGREGVGQRFADWRGGRSRAGDWWWILCADVVGKVAQGGDAVFAQAAVVVRAGAVRAEFFRVAQGDAVMRAAGAEAGVFGAVVFEEILFNAAFFGALDGGAAGVFLDVFVDGVWCGEHAVWYWCGKGGDFKGFAAVMGDDRARFASPDAIYERECM</sequence>
<proteinExistence type="predicted"/>
<dbReference type="HOGENOM" id="CLU_1193079_0_0_6"/>
<reference evidence="1 2" key="1">
    <citation type="submission" date="2009-08" db="EMBL/GenBank/DDBJ databases">
        <authorList>
            <person name="Qin X."/>
            <person name="Bachman B."/>
            <person name="Battles P."/>
            <person name="Bell A."/>
            <person name="Bess C."/>
            <person name="Bickham C."/>
            <person name="Chaboub L."/>
            <person name="Chen D."/>
            <person name="Coyle M."/>
            <person name="Deiros D.R."/>
            <person name="Dinh H."/>
            <person name="Forbes L."/>
            <person name="Fowler G."/>
            <person name="Francisco L."/>
            <person name="Fu Q."/>
            <person name="Gubbala S."/>
            <person name="Hale W."/>
            <person name="Han Y."/>
            <person name="Hemphill L."/>
            <person name="Highlander S.K."/>
            <person name="Hirani K."/>
            <person name="Hogues M."/>
            <person name="Jackson L."/>
            <person name="Jakkamsetti A."/>
            <person name="Javaid M."/>
            <person name="Jiang H."/>
            <person name="Korchina V."/>
            <person name="Kovar C."/>
            <person name="Lara F."/>
            <person name="Lee S."/>
            <person name="Mata R."/>
            <person name="Mathew T."/>
            <person name="Moen C."/>
            <person name="Morales K."/>
            <person name="Munidasa M."/>
            <person name="Nazareth L."/>
            <person name="Ngo R."/>
            <person name="Nguyen L."/>
            <person name="Okwuonu G."/>
            <person name="Ongeri F."/>
            <person name="Patil S."/>
            <person name="Petrosino J."/>
            <person name="Pham C."/>
            <person name="Pham P."/>
            <person name="Pu L.-L."/>
            <person name="Puazo M."/>
            <person name="Raj R."/>
            <person name="Reid J."/>
            <person name="Rouhana J."/>
            <person name="Saada N."/>
            <person name="Shang Y."/>
            <person name="Simmons D."/>
            <person name="Thornton R."/>
            <person name="Warren J."/>
            <person name="Weissenberger G."/>
            <person name="Zhang J."/>
            <person name="Zhang L."/>
            <person name="Zhou C."/>
            <person name="Zhu D."/>
            <person name="Muzny D."/>
            <person name="Worley K."/>
            <person name="Gibbs R."/>
        </authorList>
    </citation>
    <scope>NUCLEOTIDE SEQUENCE [LARGE SCALE GENOMIC DNA]</scope>
    <source>
        <strain evidence="2">ATCC 15826 / DSM 8339 / NCTC 10426 / 6573</strain>
    </source>
</reference>
<dbReference type="Proteomes" id="UP000004870">
    <property type="component" value="Unassembled WGS sequence"/>
</dbReference>
<dbReference type="EMBL" id="ACKY01000065">
    <property type="protein sequence ID" value="EEV88527.1"/>
    <property type="molecule type" value="Genomic_DNA"/>
</dbReference>
<dbReference type="AlphaFoldDB" id="C8NA32"/>
<evidence type="ECO:0000313" key="2">
    <source>
        <dbReference type="Proteomes" id="UP000004870"/>
    </source>
</evidence>
<organism evidence="1 2">
    <name type="scientific">Cardiobacterium hominis (strain ATCC 15826 / DSM 8339 / NCTC 10426 / 6573)</name>
    <dbReference type="NCBI Taxonomy" id="638300"/>
    <lineage>
        <taxon>Bacteria</taxon>
        <taxon>Pseudomonadati</taxon>
        <taxon>Pseudomonadota</taxon>
        <taxon>Gammaproteobacteria</taxon>
        <taxon>Cardiobacteriales</taxon>
        <taxon>Cardiobacteriaceae</taxon>
        <taxon>Cardiobacterium</taxon>
    </lineage>
</organism>